<gene>
    <name evidence="1" type="ORF">BWD10_01295</name>
</gene>
<name>A0ABX3WI25_9NEIS</name>
<dbReference type="InterPro" id="IPR029063">
    <property type="entry name" value="SAM-dependent_MTases_sf"/>
</dbReference>
<evidence type="ECO:0000313" key="1">
    <source>
        <dbReference type="EMBL" id="OSI11628.1"/>
    </source>
</evidence>
<sequence length="169" mass="19615">MITHKEALEIIEFNQLHKLCNLREYIRKNKVDFSFSDLSLIIELSNSKRKENSAYYTNDFIVKEIMNYLPSFDGFDEIDIIEPSVGAGNFLPYLFEKYKNIKTVNLTVIDIDSNVLKLLKELYADCTPNNFNIVFLLGDFMTMEFSRVNLVIGNPPFSKISVSNIEFFP</sequence>
<dbReference type="EMBL" id="MTBM01000001">
    <property type="protein sequence ID" value="OSI11628.1"/>
    <property type="molecule type" value="Genomic_DNA"/>
</dbReference>
<reference evidence="1 2" key="1">
    <citation type="submission" date="2017-01" db="EMBL/GenBank/DDBJ databases">
        <authorList>
            <person name="Wolfgang W.J."/>
            <person name="Cole J."/>
            <person name="Wroblewski D."/>
            <person name="Mcginnis J."/>
            <person name="Musser K.A."/>
        </authorList>
    </citation>
    <scope>NUCLEOTIDE SEQUENCE [LARGE SCALE GENOMIC DNA]</scope>
    <source>
        <strain evidence="1 2">DSM 21643</strain>
    </source>
</reference>
<dbReference type="SUPFAM" id="SSF53335">
    <property type="entry name" value="S-adenosyl-L-methionine-dependent methyltransferases"/>
    <property type="match status" value="1"/>
</dbReference>
<organism evidence="1 2">
    <name type="scientific">Neisseria zoodegmatis</name>
    <dbReference type="NCBI Taxonomy" id="326523"/>
    <lineage>
        <taxon>Bacteria</taxon>
        <taxon>Pseudomonadati</taxon>
        <taxon>Pseudomonadota</taxon>
        <taxon>Betaproteobacteria</taxon>
        <taxon>Neisseriales</taxon>
        <taxon>Neisseriaceae</taxon>
        <taxon>Neisseria</taxon>
    </lineage>
</organism>
<evidence type="ECO:0000313" key="2">
    <source>
        <dbReference type="Proteomes" id="UP000193466"/>
    </source>
</evidence>
<dbReference type="Proteomes" id="UP000193466">
    <property type="component" value="Unassembled WGS sequence"/>
</dbReference>
<dbReference type="PRINTS" id="PR00507">
    <property type="entry name" value="N12N6MTFRASE"/>
</dbReference>
<comment type="caution">
    <text evidence="1">The sequence shown here is derived from an EMBL/GenBank/DDBJ whole genome shotgun (WGS) entry which is preliminary data.</text>
</comment>
<protein>
    <recommendedName>
        <fullName evidence="3">Site-specific DNA-methyltransferase (adenine-specific)</fullName>
    </recommendedName>
</protein>
<proteinExistence type="predicted"/>
<keyword evidence="2" id="KW-1185">Reference proteome</keyword>
<evidence type="ECO:0008006" key="3">
    <source>
        <dbReference type="Google" id="ProtNLM"/>
    </source>
</evidence>
<dbReference type="Gene3D" id="3.40.50.150">
    <property type="entry name" value="Vaccinia Virus protein VP39"/>
    <property type="match status" value="1"/>
</dbReference>
<feature type="non-terminal residue" evidence="1">
    <location>
        <position position="169"/>
    </location>
</feature>
<accession>A0ABX3WI25</accession>